<dbReference type="Gene3D" id="3.30.450.40">
    <property type="match status" value="1"/>
</dbReference>
<dbReference type="PANTHER" id="PTHR43156">
    <property type="entry name" value="STAGE II SPORULATION PROTEIN E-RELATED"/>
    <property type="match status" value="1"/>
</dbReference>
<dbReference type="SUPFAM" id="SSF81606">
    <property type="entry name" value="PP2C-like"/>
    <property type="match status" value="1"/>
</dbReference>
<dbReference type="Proteomes" id="UP001555826">
    <property type="component" value="Unassembled WGS sequence"/>
</dbReference>
<dbReference type="InterPro" id="IPR000014">
    <property type="entry name" value="PAS"/>
</dbReference>
<evidence type="ECO:0000313" key="3">
    <source>
        <dbReference type="EMBL" id="MEW9266574.1"/>
    </source>
</evidence>
<dbReference type="PANTHER" id="PTHR43156:SF2">
    <property type="entry name" value="STAGE II SPORULATION PROTEIN E"/>
    <property type="match status" value="1"/>
</dbReference>
<dbReference type="RefSeq" id="WP_367639709.1">
    <property type="nucleotide sequence ID" value="NZ_JBFNQN010000012.1"/>
</dbReference>
<accession>A0ABV3PAB1</accession>
<dbReference type="Gene3D" id="3.30.450.20">
    <property type="entry name" value="PAS domain"/>
    <property type="match status" value="2"/>
</dbReference>
<keyword evidence="4" id="KW-1185">Reference proteome</keyword>
<proteinExistence type="predicted"/>
<dbReference type="InterPro" id="IPR035965">
    <property type="entry name" value="PAS-like_dom_sf"/>
</dbReference>
<name>A0ABV3PAB1_9ACTN</name>
<comment type="caution">
    <text evidence="3">The sequence shown here is derived from an EMBL/GenBank/DDBJ whole genome shotgun (WGS) entry which is preliminary data.</text>
</comment>
<dbReference type="SMART" id="SM00065">
    <property type="entry name" value="GAF"/>
    <property type="match status" value="1"/>
</dbReference>
<evidence type="ECO:0000256" key="1">
    <source>
        <dbReference type="ARBA" id="ARBA00022801"/>
    </source>
</evidence>
<dbReference type="SMART" id="SM00091">
    <property type="entry name" value="PAS"/>
    <property type="match status" value="2"/>
</dbReference>
<dbReference type="Pfam" id="PF07228">
    <property type="entry name" value="SpoIIE"/>
    <property type="match status" value="1"/>
</dbReference>
<dbReference type="CDD" id="cd00130">
    <property type="entry name" value="PAS"/>
    <property type="match status" value="1"/>
</dbReference>
<sequence length="677" mass="72241">MLEPAGPTSTRGAVREVQVDLALDAARVALFEYDLRTGELTADDRLAGLLGTPDEATATGFADRFAELVGPAETHRFRDAVTRAVEAAAPFHVELRVRPGRGRPAWVGVRGRVLLDGHRPARLLGVVHDTTADHVVDAASALESLPAASYALDHGGLLRSLNGEAERLTGRPRHELIGRPWGDVFPLASGSEADRVLQSVERTGRAETVELLHPEPLSLWCELRAWPDGDGTNVLLLPSAARREAEEAAQRARTQVQVLTRVGSHLSGTLDAETAVSRLSGILVPVLGDWCIVSVVEGQSTLRDVGCQHADPTRQDLLEAYRAQRMRALVGHNPGGPPFILEAVRTGRPVTLPTPAVATIQQLVGPGPARDVVTALDPEHVVVLPLRARGRTVGLVTLARDHGRRPFDPEDLATISGVAERAALALDTARLYGQQQRIAEGLQRDLLTPPAQSPHWQTAVRYRPAARAAQVGGDWYDAFHQPDGTTTLVIGDVVGHDTAAAAAMGQLRNLLRGIAFAAPDGPAALLRRLDAAVAGLGLGTLATVLVGRLQPRPDGVVLEFSSAGHPAPVVLRRGGTAVPLVVAEGSEGPDLLLGIDPTTPRHDGEVVLRPGDTVLFHTDGLVERRDQSLDEGTTLLLAAVERNAHRDLEDLCDAVLDEMLPERPEDDVALVAVRTRS</sequence>
<dbReference type="PROSITE" id="PS50112">
    <property type="entry name" value="PAS"/>
    <property type="match status" value="1"/>
</dbReference>
<feature type="domain" description="PAS" evidence="2">
    <location>
        <begin position="141"/>
        <end position="207"/>
    </location>
</feature>
<dbReference type="InterPro" id="IPR029016">
    <property type="entry name" value="GAF-like_dom_sf"/>
</dbReference>
<evidence type="ECO:0000259" key="2">
    <source>
        <dbReference type="PROSITE" id="PS50112"/>
    </source>
</evidence>
<dbReference type="SMART" id="SM00331">
    <property type="entry name" value="PP2C_SIG"/>
    <property type="match status" value="1"/>
</dbReference>
<dbReference type="SUPFAM" id="SSF55781">
    <property type="entry name" value="GAF domain-like"/>
    <property type="match status" value="1"/>
</dbReference>
<reference evidence="3 4" key="1">
    <citation type="submission" date="2024-07" db="EMBL/GenBank/DDBJ databases">
        <authorList>
            <person name="Thanompreechachai J."/>
            <person name="Duangmal K."/>
        </authorList>
    </citation>
    <scope>NUCLEOTIDE SEQUENCE [LARGE SCALE GENOMIC DNA]</scope>
    <source>
        <strain evidence="3 4">KCTC 19886</strain>
    </source>
</reference>
<evidence type="ECO:0000313" key="4">
    <source>
        <dbReference type="Proteomes" id="UP001555826"/>
    </source>
</evidence>
<keyword evidence="1" id="KW-0378">Hydrolase</keyword>
<dbReference type="EMBL" id="JBFNQN010000012">
    <property type="protein sequence ID" value="MEW9266574.1"/>
    <property type="molecule type" value="Genomic_DNA"/>
</dbReference>
<dbReference type="Pfam" id="PF08448">
    <property type="entry name" value="PAS_4"/>
    <property type="match status" value="1"/>
</dbReference>
<protein>
    <submittedName>
        <fullName evidence="3">SpoIIE family protein phosphatase</fullName>
    </submittedName>
</protein>
<dbReference type="InterPro" id="IPR013656">
    <property type="entry name" value="PAS_4"/>
</dbReference>
<gene>
    <name evidence="3" type="ORF">AB1207_17625</name>
</gene>
<organism evidence="3 4">
    <name type="scientific">Kineococcus endophyticus</name>
    <dbReference type="NCBI Taxonomy" id="1181883"/>
    <lineage>
        <taxon>Bacteria</taxon>
        <taxon>Bacillati</taxon>
        <taxon>Actinomycetota</taxon>
        <taxon>Actinomycetes</taxon>
        <taxon>Kineosporiales</taxon>
        <taxon>Kineosporiaceae</taxon>
        <taxon>Kineococcus</taxon>
    </lineage>
</organism>
<dbReference type="InterPro" id="IPR036457">
    <property type="entry name" value="PPM-type-like_dom_sf"/>
</dbReference>
<dbReference type="InterPro" id="IPR052016">
    <property type="entry name" value="Bact_Sigma-Reg"/>
</dbReference>
<dbReference type="InterPro" id="IPR001932">
    <property type="entry name" value="PPM-type_phosphatase-like_dom"/>
</dbReference>
<dbReference type="InterPro" id="IPR003018">
    <property type="entry name" value="GAF"/>
</dbReference>
<dbReference type="Pfam" id="PF01590">
    <property type="entry name" value="GAF"/>
    <property type="match status" value="1"/>
</dbReference>
<dbReference type="SUPFAM" id="SSF55785">
    <property type="entry name" value="PYP-like sensor domain (PAS domain)"/>
    <property type="match status" value="2"/>
</dbReference>
<dbReference type="Gene3D" id="3.60.40.10">
    <property type="entry name" value="PPM-type phosphatase domain"/>
    <property type="match status" value="1"/>
</dbReference>